<evidence type="ECO:0000256" key="2">
    <source>
        <dbReference type="ARBA" id="ARBA00022581"/>
    </source>
</evidence>
<sequence length="418" mass="45618">FRGPSFGVFTHTLTEVSMTTRTVFAKDSVSYNARQVTNGVIVIDDTIVRGADGNMTWTGADLPNYKEVIRNRGDATNNYHAVKWRLIHSYGSAYATYGDSVTTNEFSLRGTLGSLETPGPYVDSGTGDAQQRSVSQFIARARSATSPAQAGTILGEMAETIHQIRHPASSIRDAIGGYLSSVKKRTRNKPRKTKRAVVADTWLEYSFGIIPLISDTRDVAKALAKASLQIPVIKCSGTGNEESVTELPDASDSISNLVIRYRRRRKLVVTARTYGSVTMKTGGIPAFDESLGLTFQEFVPTIWNLIPYSWLVDYFFNVDDILSAATFCTSNIIFDGQSVKTSSTEECYDFQDVSVRNSFWKGSGVSAGTLGLETTVFNRTNVVTYSVPTLAFSLPGVRQFGNIAAVLAGRSRSISSTM</sequence>
<keyword evidence="6" id="KW-1160">Virus entry into host cell</keyword>
<organism evidence="8">
    <name type="scientific">Leviviridae sp</name>
    <dbReference type="NCBI Taxonomy" id="2027243"/>
    <lineage>
        <taxon>Viruses</taxon>
        <taxon>Riboviria</taxon>
        <taxon>Orthornavirae</taxon>
        <taxon>Lenarviricota</taxon>
        <taxon>Leviviricetes</taxon>
        <taxon>Norzivirales</taxon>
        <taxon>Fiersviridae</taxon>
    </lineage>
</organism>
<gene>
    <name evidence="8" type="ORF">H2BulkLitter11534_000003</name>
</gene>
<accession>A0A514D0V0</accession>
<dbReference type="EMBL" id="MN033222">
    <property type="protein sequence ID" value="QDH87232.1"/>
    <property type="molecule type" value="Genomic_RNA"/>
</dbReference>
<dbReference type="Pfam" id="PF03863">
    <property type="entry name" value="Phage_mat-A"/>
    <property type="match status" value="1"/>
</dbReference>
<dbReference type="InterPro" id="IPR005563">
    <property type="entry name" value="A_protein"/>
</dbReference>
<evidence type="ECO:0000313" key="8">
    <source>
        <dbReference type="EMBL" id="QDH87232.1"/>
    </source>
</evidence>
<evidence type="ECO:0000256" key="6">
    <source>
        <dbReference type="ARBA" id="ARBA00023296"/>
    </source>
</evidence>
<keyword evidence="5" id="KW-1175">Viral attachment to host cell pilus</keyword>
<evidence type="ECO:0000256" key="4">
    <source>
        <dbReference type="ARBA" id="ARBA00022844"/>
    </source>
</evidence>
<evidence type="ECO:0000256" key="1">
    <source>
        <dbReference type="ARBA" id="ARBA00004328"/>
    </source>
</evidence>
<comment type="subcellular location">
    <subcellularLocation>
        <location evidence="1">Virion</location>
    </subcellularLocation>
</comment>
<evidence type="ECO:0000256" key="3">
    <source>
        <dbReference type="ARBA" id="ARBA00022804"/>
    </source>
</evidence>
<keyword evidence="4" id="KW-0946">Virion</keyword>
<proteinExistence type="inferred from homology"/>
<protein>
    <recommendedName>
        <fullName evidence="9">Maturation</fullName>
    </recommendedName>
</protein>
<evidence type="ECO:0000256" key="7">
    <source>
        <dbReference type="ARBA" id="ARBA00035110"/>
    </source>
</evidence>
<comment type="similarity">
    <text evidence="7">Belongs to the Leviviricetes maturation protein family.</text>
</comment>
<evidence type="ECO:0000256" key="5">
    <source>
        <dbReference type="ARBA" id="ARBA00023104"/>
    </source>
</evidence>
<dbReference type="GO" id="GO:0044423">
    <property type="term" value="C:virion component"/>
    <property type="evidence" value="ECO:0007669"/>
    <property type="project" value="UniProtKB-KW"/>
</dbReference>
<feature type="non-terminal residue" evidence="8">
    <location>
        <position position="1"/>
    </location>
</feature>
<keyword evidence="3" id="KW-1161">Viral attachment to host cell</keyword>
<dbReference type="GO" id="GO:0039666">
    <property type="term" value="P:virion attachment to host cell pilus"/>
    <property type="evidence" value="ECO:0007669"/>
    <property type="project" value="UniProtKB-KW"/>
</dbReference>
<reference evidence="8" key="1">
    <citation type="submission" date="2019-05" db="EMBL/GenBank/DDBJ databases">
        <title>Metatranscriptomic reconstruction reveals RNA viruses with the potential to shape carbon cycling in soil.</title>
        <authorList>
            <person name="Starr E.P."/>
            <person name="Nuccio E."/>
            <person name="Pett-Ridge J."/>
            <person name="Banfield J.F."/>
            <person name="Firestone M.K."/>
        </authorList>
    </citation>
    <scope>NUCLEOTIDE SEQUENCE</scope>
    <source>
        <strain evidence="8">H2_Bulk_Litter_11_534</strain>
    </source>
</reference>
<evidence type="ECO:0008006" key="9">
    <source>
        <dbReference type="Google" id="ProtNLM"/>
    </source>
</evidence>
<name>A0A514D0V0_9VIRU</name>
<keyword evidence="2" id="KW-0945">Host-virus interaction</keyword>